<dbReference type="InterPro" id="IPR013149">
    <property type="entry name" value="ADH-like_C"/>
</dbReference>
<proteinExistence type="predicted"/>
<dbReference type="InterPro" id="IPR013154">
    <property type="entry name" value="ADH-like_N"/>
</dbReference>
<dbReference type="GO" id="GO:0070402">
    <property type="term" value="F:NADPH binding"/>
    <property type="evidence" value="ECO:0007669"/>
    <property type="project" value="TreeGrafter"/>
</dbReference>
<dbReference type="Proteomes" id="UP000538507">
    <property type="component" value="Unassembled WGS sequence"/>
</dbReference>
<dbReference type="PANTHER" id="PTHR48106:SF13">
    <property type="entry name" value="QUINONE OXIDOREDUCTASE-RELATED"/>
    <property type="match status" value="1"/>
</dbReference>
<accession>A0AAE2MGB6</accession>
<dbReference type="AlphaFoldDB" id="A0AAE2MGB6"/>
<dbReference type="InterPro" id="IPR047618">
    <property type="entry name" value="QOR-like"/>
</dbReference>
<dbReference type="GO" id="GO:0035925">
    <property type="term" value="F:mRNA 3'-UTR AU-rich region binding"/>
    <property type="evidence" value="ECO:0007669"/>
    <property type="project" value="TreeGrafter"/>
</dbReference>
<dbReference type="PANTHER" id="PTHR48106">
    <property type="entry name" value="QUINONE OXIDOREDUCTASE PIG3-RELATED"/>
    <property type="match status" value="1"/>
</dbReference>
<dbReference type="InterPro" id="IPR011032">
    <property type="entry name" value="GroES-like_sf"/>
</dbReference>
<dbReference type="Pfam" id="PF00107">
    <property type="entry name" value="ADH_zinc_N"/>
    <property type="match status" value="1"/>
</dbReference>
<dbReference type="InterPro" id="IPR036291">
    <property type="entry name" value="NAD(P)-bd_dom_sf"/>
</dbReference>
<sequence length="446" mass="47530">MAMQFRGAAATKLLDCRSLRRDKSCALGNLLSVRGQHDAPSAAVYELATQAGFKRRNAPTDRRVFDAELLCGAKQRSGLRERQEMPKVVPVDLCEFSPNHCAAIGNFHTSCHRLVCAHEGAREMTDQIIWLNAPGDITQFHIEHHRCEPPGDGEIKIRHQAIGTNFLDVYQRRGIYPMPSYPAVIGAEAAGIVDDVGPGVSMFQKGDRVAYAGPPVGAYRSTRNIAAERAIKLPGAVSAKTAASSLLKGMTAYLLLKKTYDVRAGTQVLIHAAAGGLGSILVRWARSLDATVIGTVGSSEKAALAASYGADQLIVGRDADIVAEVKRLTNGIGVDVAYDGIGGDTLLKSIRSVRPFGMAVTIGQAAGAIPPVPVEELRPGKALCHPSIMAWCADIGQYREAALAAVRMMETGIVSQIGAEYRLADVAKAHEEMESGRSAGSILLIP</sequence>
<name>A0AAE2MGB6_RHILE</name>
<protein>
    <submittedName>
        <fullName evidence="4">NADPH2:quinone reductase</fullName>
        <ecNumber evidence="4">1.6.5.5</ecNumber>
    </submittedName>
</protein>
<keyword evidence="1" id="KW-0521">NADP</keyword>
<reference evidence="4 5" key="1">
    <citation type="submission" date="2020-08" db="EMBL/GenBank/DDBJ databases">
        <title>Genomic Encyclopedia of Type Strains, Phase IV (KMG-V): Genome sequencing to study the core and pangenomes of soil and plant-associated prokaryotes.</title>
        <authorList>
            <person name="Whitman W."/>
        </authorList>
    </citation>
    <scope>NUCLEOTIDE SEQUENCE [LARGE SCALE GENOMIC DNA]</scope>
    <source>
        <strain evidence="4 5">SEMIA 415</strain>
    </source>
</reference>
<evidence type="ECO:0000313" key="4">
    <source>
        <dbReference type="EMBL" id="MBB4288918.1"/>
    </source>
</evidence>
<dbReference type="EC" id="1.6.5.5" evidence="4"/>
<dbReference type="CDD" id="cd05286">
    <property type="entry name" value="QOR2"/>
    <property type="match status" value="1"/>
</dbReference>
<dbReference type="EMBL" id="JACIGO010000001">
    <property type="protein sequence ID" value="MBB4288918.1"/>
    <property type="molecule type" value="Genomic_DNA"/>
</dbReference>
<dbReference type="SUPFAM" id="SSF50129">
    <property type="entry name" value="GroES-like"/>
    <property type="match status" value="1"/>
</dbReference>
<keyword evidence="2 4" id="KW-0560">Oxidoreductase</keyword>
<feature type="domain" description="Enoyl reductase (ER)" evidence="3">
    <location>
        <begin position="135"/>
        <end position="444"/>
    </location>
</feature>
<dbReference type="GO" id="GO:0005829">
    <property type="term" value="C:cytosol"/>
    <property type="evidence" value="ECO:0007669"/>
    <property type="project" value="TreeGrafter"/>
</dbReference>
<dbReference type="Pfam" id="PF08240">
    <property type="entry name" value="ADH_N"/>
    <property type="match status" value="1"/>
</dbReference>
<evidence type="ECO:0000313" key="5">
    <source>
        <dbReference type="Proteomes" id="UP000538507"/>
    </source>
</evidence>
<dbReference type="SUPFAM" id="SSF51735">
    <property type="entry name" value="NAD(P)-binding Rossmann-fold domains"/>
    <property type="match status" value="1"/>
</dbReference>
<evidence type="ECO:0000259" key="3">
    <source>
        <dbReference type="SMART" id="SM00829"/>
    </source>
</evidence>
<evidence type="ECO:0000256" key="1">
    <source>
        <dbReference type="ARBA" id="ARBA00022857"/>
    </source>
</evidence>
<dbReference type="InterPro" id="IPR020843">
    <property type="entry name" value="ER"/>
</dbReference>
<comment type="caution">
    <text evidence="4">The sequence shown here is derived from an EMBL/GenBank/DDBJ whole genome shotgun (WGS) entry which is preliminary data.</text>
</comment>
<organism evidence="4 5">
    <name type="scientific">Rhizobium leguminosarum</name>
    <dbReference type="NCBI Taxonomy" id="384"/>
    <lineage>
        <taxon>Bacteria</taxon>
        <taxon>Pseudomonadati</taxon>
        <taxon>Pseudomonadota</taxon>
        <taxon>Alphaproteobacteria</taxon>
        <taxon>Hyphomicrobiales</taxon>
        <taxon>Rhizobiaceae</taxon>
        <taxon>Rhizobium/Agrobacterium group</taxon>
        <taxon>Rhizobium</taxon>
    </lineage>
</organism>
<dbReference type="SMART" id="SM00829">
    <property type="entry name" value="PKS_ER"/>
    <property type="match status" value="1"/>
</dbReference>
<dbReference type="GO" id="GO:0003960">
    <property type="term" value="F:quinone reductase (NADPH) activity"/>
    <property type="evidence" value="ECO:0007669"/>
    <property type="project" value="UniProtKB-EC"/>
</dbReference>
<evidence type="ECO:0000256" key="2">
    <source>
        <dbReference type="ARBA" id="ARBA00023002"/>
    </source>
</evidence>
<dbReference type="Gene3D" id="3.40.50.720">
    <property type="entry name" value="NAD(P)-binding Rossmann-like Domain"/>
    <property type="match status" value="1"/>
</dbReference>
<dbReference type="Gene3D" id="3.90.180.10">
    <property type="entry name" value="Medium-chain alcohol dehydrogenases, catalytic domain"/>
    <property type="match status" value="1"/>
</dbReference>
<gene>
    <name evidence="4" type="ORF">GGE16_000934</name>
</gene>